<evidence type="ECO:0000259" key="4">
    <source>
        <dbReference type="PROSITE" id="PS50043"/>
    </source>
</evidence>
<evidence type="ECO:0000313" key="7">
    <source>
        <dbReference type="Proteomes" id="UP001597510"/>
    </source>
</evidence>
<dbReference type="PANTHER" id="PTHR43214:SF43">
    <property type="entry name" value="TWO-COMPONENT RESPONSE REGULATOR"/>
    <property type="match status" value="1"/>
</dbReference>
<dbReference type="Proteomes" id="UP001597510">
    <property type="component" value="Unassembled WGS sequence"/>
</dbReference>
<feature type="modified residue" description="4-aspartylphosphate" evidence="3">
    <location>
        <position position="56"/>
    </location>
</feature>
<comment type="caution">
    <text evidence="6">The sequence shown here is derived from an EMBL/GenBank/DDBJ whole genome shotgun (WGS) entry which is preliminary data.</text>
</comment>
<evidence type="ECO:0000256" key="3">
    <source>
        <dbReference type="PROSITE-ProRule" id="PRU00169"/>
    </source>
</evidence>
<dbReference type="CDD" id="cd17535">
    <property type="entry name" value="REC_NarL-like"/>
    <property type="match status" value="1"/>
</dbReference>
<sequence>MNTISIGLVDDNPALLNNISDNLSVFEELHIDFKAINGVDALEKLKVYSPDIILMDIEMPEMDGIKATLEIKKKNPLQKIMMLTVLDRDDKIFEAIKAGASGYLLKDEKPSKILRSIEELMDGGAPMSPIIAAKTLNILRREVIIEEEKERALVSPQSFNLTKREVEILEKIASGLSYTQIADQLFISAKTTRKHTENIYMKLHVHSKLEAVKLAQKNKWV</sequence>
<dbReference type="PROSITE" id="PS50043">
    <property type="entry name" value="HTH_LUXR_2"/>
    <property type="match status" value="1"/>
</dbReference>
<dbReference type="CDD" id="cd06170">
    <property type="entry name" value="LuxR_C_like"/>
    <property type="match status" value="1"/>
</dbReference>
<keyword evidence="7" id="KW-1185">Reference proteome</keyword>
<keyword evidence="2" id="KW-0238">DNA-binding</keyword>
<dbReference type="PRINTS" id="PR00038">
    <property type="entry name" value="HTHLUXR"/>
</dbReference>
<dbReference type="InterPro" id="IPR000792">
    <property type="entry name" value="Tscrpt_reg_LuxR_C"/>
</dbReference>
<dbReference type="Pfam" id="PF00072">
    <property type="entry name" value="Response_reg"/>
    <property type="match status" value="1"/>
</dbReference>
<dbReference type="Gene3D" id="3.40.50.2300">
    <property type="match status" value="1"/>
</dbReference>
<proteinExistence type="predicted"/>
<dbReference type="InterPro" id="IPR011006">
    <property type="entry name" value="CheY-like_superfamily"/>
</dbReference>
<dbReference type="InterPro" id="IPR016032">
    <property type="entry name" value="Sig_transdc_resp-reg_C-effctor"/>
</dbReference>
<dbReference type="EMBL" id="JBHULC010000012">
    <property type="protein sequence ID" value="MFD2522053.1"/>
    <property type="molecule type" value="Genomic_DNA"/>
</dbReference>
<dbReference type="RefSeq" id="WP_340239803.1">
    <property type="nucleotide sequence ID" value="NZ_JBBEWC010000015.1"/>
</dbReference>
<evidence type="ECO:0000259" key="5">
    <source>
        <dbReference type="PROSITE" id="PS50110"/>
    </source>
</evidence>
<dbReference type="SUPFAM" id="SSF52172">
    <property type="entry name" value="CheY-like"/>
    <property type="match status" value="1"/>
</dbReference>
<dbReference type="InterPro" id="IPR058245">
    <property type="entry name" value="NreC/VraR/RcsB-like_REC"/>
</dbReference>
<accession>A0ABW5J8D0</accession>
<feature type="domain" description="HTH luxR-type" evidence="4">
    <location>
        <begin position="154"/>
        <end position="219"/>
    </location>
</feature>
<protein>
    <submittedName>
        <fullName evidence="6">Response regulator</fullName>
    </submittedName>
</protein>
<gene>
    <name evidence="6" type="ORF">ACFSR2_14230</name>
</gene>
<dbReference type="InterPro" id="IPR039420">
    <property type="entry name" value="WalR-like"/>
</dbReference>
<evidence type="ECO:0000256" key="1">
    <source>
        <dbReference type="ARBA" id="ARBA00022553"/>
    </source>
</evidence>
<dbReference type="SMART" id="SM00448">
    <property type="entry name" value="REC"/>
    <property type="match status" value="1"/>
</dbReference>
<dbReference type="PANTHER" id="PTHR43214">
    <property type="entry name" value="TWO-COMPONENT RESPONSE REGULATOR"/>
    <property type="match status" value="1"/>
</dbReference>
<dbReference type="InterPro" id="IPR001789">
    <property type="entry name" value="Sig_transdc_resp-reg_receiver"/>
</dbReference>
<dbReference type="PROSITE" id="PS50110">
    <property type="entry name" value="RESPONSE_REGULATORY"/>
    <property type="match status" value="1"/>
</dbReference>
<name>A0ABW5J8D0_9BACT</name>
<organism evidence="6 7">
    <name type="scientific">Emticicia soli</name>
    <dbReference type="NCBI Taxonomy" id="2027878"/>
    <lineage>
        <taxon>Bacteria</taxon>
        <taxon>Pseudomonadati</taxon>
        <taxon>Bacteroidota</taxon>
        <taxon>Cytophagia</taxon>
        <taxon>Cytophagales</taxon>
        <taxon>Leadbetterellaceae</taxon>
        <taxon>Emticicia</taxon>
    </lineage>
</organism>
<reference evidence="7" key="1">
    <citation type="journal article" date="2019" name="Int. J. Syst. Evol. Microbiol.">
        <title>The Global Catalogue of Microorganisms (GCM) 10K type strain sequencing project: providing services to taxonomists for standard genome sequencing and annotation.</title>
        <authorList>
            <consortium name="The Broad Institute Genomics Platform"/>
            <consortium name="The Broad Institute Genome Sequencing Center for Infectious Disease"/>
            <person name="Wu L."/>
            <person name="Ma J."/>
        </authorList>
    </citation>
    <scope>NUCLEOTIDE SEQUENCE [LARGE SCALE GENOMIC DNA]</scope>
    <source>
        <strain evidence="7">KCTC 52344</strain>
    </source>
</reference>
<dbReference type="SMART" id="SM00421">
    <property type="entry name" value="HTH_LUXR"/>
    <property type="match status" value="1"/>
</dbReference>
<evidence type="ECO:0000256" key="2">
    <source>
        <dbReference type="ARBA" id="ARBA00023125"/>
    </source>
</evidence>
<dbReference type="Pfam" id="PF00196">
    <property type="entry name" value="GerE"/>
    <property type="match status" value="1"/>
</dbReference>
<feature type="domain" description="Response regulatory" evidence="5">
    <location>
        <begin position="5"/>
        <end position="121"/>
    </location>
</feature>
<evidence type="ECO:0000313" key="6">
    <source>
        <dbReference type="EMBL" id="MFD2522053.1"/>
    </source>
</evidence>
<keyword evidence="1 3" id="KW-0597">Phosphoprotein</keyword>
<dbReference type="SUPFAM" id="SSF46894">
    <property type="entry name" value="C-terminal effector domain of the bipartite response regulators"/>
    <property type="match status" value="1"/>
</dbReference>